<gene>
    <name evidence="1" type="ORF">UFOVP577_25</name>
</gene>
<dbReference type="EMBL" id="LR796547">
    <property type="protein sequence ID" value="CAB4150709.1"/>
    <property type="molecule type" value="Genomic_DNA"/>
</dbReference>
<sequence>MFDEFYKLYPRKVAKKHAQKMWARLTHQQQQAALEALPKHIKLWNAEGRDSTYIPHPGSWLGGERFDDEVSMPDRSVVAWWQSDESTMAYGRKLGIPARPGEDMAGYRERLKKSA</sequence>
<evidence type="ECO:0000313" key="1">
    <source>
        <dbReference type="EMBL" id="CAB4150709.1"/>
    </source>
</evidence>
<reference evidence="1" key="1">
    <citation type="submission" date="2020-04" db="EMBL/GenBank/DDBJ databases">
        <authorList>
            <person name="Chiriac C."/>
            <person name="Salcher M."/>
            <person name="Ghai R."/>
            <person name="Kavagutti S V."/>
        </authorList>
    </citation>
    <scope>NUCLEOTIDE SEQUENCE</scope>
</reference>
<organism evidence="1">
    <name type="scientific">uncultured Caudovirales phage</name>
    <dbReference type="NCBI Taxonomy" id="2100421"/>
    <lineage>
        <taxon>Viruses</taxon>
        <taxon>Duplodnaviria</taxon>
        <taxon>Heunggongvirae</taxon>
        <taxon>Uroviricota</taxon>
        <taxon>Caudoviricetes</taxon>
        <taxon>Peduoviridae</taxon>
        <taxon>Maltschvirus</taxon>
        <taxon>Maltschvirus maltsch</taxon>
    </lineage>
</organism>
<name>A0A6J5N4N4_9CAUD</name>
<protein>
    <submittedName>
        <fullName evidence="1">Uncharacterized protein</fullName>
    </submittedName>
</protein>
<proteinExistence type="predicted"/>
<accession>A0A6J5N4N4</accession>